<evidence type="ECO:0000313" key="1">
    <source>
        <dbReference type="EMBL" id="KAK1360467.1"/>
    </source>
</evidence>
<organism evidence="1 2">
    <name type="scientific">Heracleum sosnowskyi</name>
    <dbReference type="NCBI Taxonomy" id="360622"/>
    <lineage>
        <taxon>Eukaryota</taxon>
        <taxon>Viridiplantae</taxon>
        <taxon>Streptophyta</taxon>
        <taxon>Embryophyta</taxon>
        <taxon>Tracheophyta</taxon>
        <taxon>Spermatophyta</taxon>
        <taxon>Magnoliopsida</taxon>
        <taxon>eudicotyledons</taxon>
        <taxon>Gunneridae</taxon>
        <taxon>Pentapetalae</taxon>
        <taxon>asterids</taxon>
        <taxon>campanulids</taxon>
        <taxon>Apiales</taxon>
        <taxon>Apiaceae</taxon>
        <taxon>Apioideae</taxon>
        <taxon>apioid superclade</taxon>
        <taxon>Tordylieae</taxon>
        <taxon>Tordyliinae</taxon>
        <taxon>Heracleum</taxon>
    </lineage>
</organism>
<evidence type="ECO:0000313" key="2">
    <source>
        <dbReference type="Proteomes" id="UP001237642"/>
    </source>
</evidence>
<accession>A0AAD8M5S5</accession>
<dbReference type="Proteomes" id="UP001237642">
    <property type="component" value="Unassembled WGS sequence"/>
</dbReference>
<name>A0AAD8M5S5_9APIA</name>
<protein>
    <submittedName>
        <fullName evidence="1">Uncharacterized protein</fullName>
    </submittedName>
</protein>
<sequence>MTTPFSPLPYREGNLLLWPHLLPGPEIENTTCFQNEQDTGREEEKKMRGVLLVSQLASKDCPLSAGCWSSLTSPSPVRKVHRITLLTLHSDNTFSLKIEEKIGRKRSASKCVDLYTVYER</sequence>
<keyword evidence="2" id="KW-1185">Reference proteome</keyword>
<gene>
    <name evidence="1" type="ORF">POM88_044941</name>
</gene>
<proteinExistence type="predicted"/>
<dbReference type="AlphaFoldDB" id="A0AAD8M5S5"/>
<comment type="caution">
    <text evidence="1">The sequence shown here is derived from an EMBL/GenBank/DDBJ whole genome shotgun (WGS) entry which is preliminary data.</text>
</comment>
<reference evidence="1" key="2">
    <citation type="submission" date="2023-05" db="EMBL/GenBank/DDBJ databases">
        <authorList>
            <person name="Schelkunov M.I."/>
        </authorList>
    </citation>
    <scope>NUCLEOTIDE SEQUENCE</scope>
    <source>
        <strain evidence="1">Hsosn_3</strain>
        <tissue evidence="1">Leaf</tissue>
    </source>
</reference>
<reference evidence="1" key="1">
    <citation type="submission" date="2023-02" db="EMBL/GenBank/DDBJ databases">
        <title>Genome of toxic invasive species Heracleum sosnowskyi carries increased number of genes despite the absence of recent whole-genome duplications.</title>
        <authorList>
            <person name="Schelkunov M."/>
            <person name="Shtratnikova V."/>
            <person name="Makarenko M."/>
            <person name="Klepikova A."/>
            <person name="Omelchenko D."/>
            <person name="Novikova G."/>
            <person name="Obukhova E."/>
            <person name="Bogdanov V."/>
            <person name="Penin A."/>
            <person name="Logacheva M."/>
        </authorList>
    </citation>
    <scope>NUCLEOTIDE SEQUENCE</scope>
    <source>
        <strain evidence="1">Hsosn_3</strain>
        <tissue evidence="1">Leaf</tissue>
    </source>
</reference>
<dbReference type="EMBL" id="JAUIZM010000010">
    <property type="protein sequence ID" value="KAK1360467.1"/>
    <property type="molecule type" value="Genomic_DNA"/>
</dbReference>